<name>E8QX70_ISOPI</name>
<dbReference type="EMBL" id="CP002353">
    <property type="protein sequence ID" value="ADV60903.1"/>
    <property type="molecule type" value="Genomic_DNA"/>
</dbReference>
<dbReference type="InterPro" id="IPR013096">
    <property type="entry name" value="Cupin_2"/>
</dbReference>
<dbReference type="InterPro" id="IPR014710">
    <property type="entry name" value="RmlC-like_jellyroll"/>
</dbReference>
<evidence type="ECO:0000259" key="2">
    <source>
        <dbReference type="Pfam" id="PF07883"/>
    </source>
</evidence>
<dbReference type="InParanoid" id="E8QX70"/>
<keyword evidence="4" id="KW-1185">Reference proteome</keyword>
<dbReference type="PANTHER" id="PTHR36114:SF1">
    <property type="entry name" value="16.7 KDA PROTEIN IN WHIE LOCUS"/>
    <property type="match status" value="1"/>
</dbReference>
<feature type="domain" description="Cupin type-2" evidence="2">
    <location>
        <begin position="68"/>
        <end position="118"/>
    </location>
</feature>
<dbReference type="Gene3D" id="2.60.120.10">
    <property type="entry name" value="Jelly Rolls"/>
    <property type="match status" value="1"/>
</dbReference>
<dbReference type="KEGG" id="ipa:Isop_0308"/>
<dbReference type="InterPro" id="IPR052044">
    <property type="entry name" value="PKS_Associated_Protein"/>
</dbReference>
<proteinExistence type="predicted"/>
<evidence type="ECO:0000313" key="4">
    <source>
        <dbReference type="Proteomes" id="UP000008631"/>
    </source>
</evidence>
<accession>E8QX70</accession>
<sequence length="144" mass="15962">MSTVDPSQPRVQDPPPTSVGVRADRPRFLVRRLADAPVVECHCGPSARLLTYPEADQINVHVTTIVDATEHYHKITTEYYYILEGNGTLYLDHQPIEVEPGTLVVIEPGVRHRLVSVTGVKTLVMGVPALDPADEYFDEDASRT</sequence>
<evidence type="ECO:0000313" key="3">
    <source>
        <dbReference type="EMBL" id="ADV60903.1"/>
    </source>
</evidence>
<dbReference type="InterPro" id="IPR011051">
    <property type="entry name" value="RmlC_Cupin_sf"/>
</dbReference>
<reference evidence="3 4" key="2">
    <citation type="journal article" date="2011" name="Stand. Genomic Sci.">
        <title>Complete genome sequence of Isosphaera pallida type strain (IS1B).</title>
        <authorList>
            <consortium name="US DOE Joint Genome Institute (JGI-PGF)"/>
            <person name="Goker M."/>
            <person name="Cleland D."/>
            <person name="Saunders E."/>
            <person name="Lapidus A."/>
            <person name="Nolan M."/>
            <person name="Lucas S."/>
            <person name="Hammon N."/>
            <person name="Deshpande S."/>
            <person name="Cheng J.F."/>
            <person name="Tapia R."/>
            <person name="Han C."/>
            <person name="Goodwin L."/>
            <person name="Pitluck S."/>
            <person name="Liolios K."/>
            <person name="Pagani I."/>
            <person name="Ivanova N."/>
            <person name="Mavromatis K."/>
            <person name="Pati A."/>
            <person name="Chen A."/>
            <person name="Palaniappan K."/>
            <person name="Land M."/>
            <person name="Hauser L."/>
            <person name="Chang Y.J."/>
            <person name="Jeffries C.D."/>
            <person name="Detter J.C."/>
            <person name="Beck B."/>
            <person name="Woyke T."/>
            <person name="Bristow J."/>
            <person name="Eisen J.A."/>
            <person name="Markowitz V."/>
            <person name="Hugenholtz P."/>
            <person name="Kyrpides N.C."/>
            <person name="Klenk H.P."/>
        </authorList>
    </citation>
    <scope>NUCLEOTIDE SEQUENCE [LARGE SCALE GENOMIC DNA]</scope>
    <source>
        <strain evidence="4">ATCC 43644 / DSM 9630 / IS1B</strain>
    </source>
</reference>
<organism evidence="3 4">
    <name type="scientific">Isosphaera pallida (strain ATCC 43644 / DSM 9630 / IS1B)</name>
    <dbReference type="NCBI Taxonomy" id="575540"/>
    <lineage>
        <taxon>Bacteria</taxon>
        <taxon>Pseudomonadati</taxon>
        <taxon>Planctomycetota</taxon>
        <taxon>Planctomycetia</taxon>
        <taxon>Isosphaerales</taxon>
        <taxon>Isosphaeraceae</taxon>
        <taxon>Isosphaera</taxon>
    </lineage>
</organism>
<dbReference type="eggNOG" id="COG0662">
    <property type="taxonomic scope" value="Bacteria"/>
</dbReference>
<dbReference type="RefSeq" id="WP_013563192.1">
    <property type="nucleotide sequence ID" value="NC_014962.1"/>
</dbReference>
<dbReference type="Proteomes" id="UP000008631">
    <property type="component" value="Chromosome"/>
</dbReference>
<dbReference type="OrthoDB" id="287918at2"/>
<dbReference type="Pfam" id="PF07883">
    <property type="entry name" value="Cupin_2"/>
    <property type="match status" value="1"/>
</dbReference>
<dbReference type="HOGENOM" id="CLU_1793886_0_0_0"/>
<protein>
    <submittedName>
        <fullName evidence="3">Cupin 2 conserved barrel domain protein</fullName>
    </submittedName>
</protein>
<evidence type="ECO:0000256" key="1">
    <source>
        <dbReference type="SAM" id="MobiDB-lite"/>
    </source>
</evidence>
<dbReference type="STRING" id="575540.Isop_0308"/>
<feature type="compositionally biased region" description="Polar residues" evidence="1">
    <location>
        <begin position="1"/>
        <end position="10"/>
    </location>
</feature>
<dbReference type="SUPFAM" id="SSF51182">
    <property type="entry name" value="RmlC-like cupins"/>
    <property type="match status" value="1"/>
</dbReference>
<gene>
    <name evidence="3" type="ordered locus">Isop_0308</name>
</gene>
<feature type="region of interest" description="Disordered" evidence="1">
    <location>
        <begin position="1"/>
        <end position="22"/>
    </location>
</feature>
<reference key="1">
    <citation type="submission" date="2010-11" db="EMBL/GenBank/DDBJ databases">
        <title>The complete sequence of chromosome of Isophaera pallida ATCC 43644.</title>
        <authorList>
            <consortium name="US DOE Joint Genome Institute (JGI-PGF)"/>
            <person name="Lucas S."/>
            <person name="Copeland A."/>
            <person name="Lapidus A."/>
            <person name="Bruce D."/>
            <person name="Goodwin L."/>
            <person name="Pitluck S."/>
            <person name="Kyrpides N."/>
            <person name="Mavromatis K."/>
            <person name="Pagani I."/>
            <person name="Ivanova N."/>
            <person name="Saunders E."/>
            <person name="Brettin T."/>
            <person name="Detter J.C."/>
            <person name="Han C."/>
            <person name="Tapia R."/>
            <person name="Land M."/>
            <person name="Hauser L."/>
            <person name="Markowitz V."/>
            <person name="Cheng J.-F."/>
            <person name="Hugenholtz P."/>
            <person name="Woyke T."/>
            <person name="Wu D."/>
            <person name="Eisen J.A."/>
        </authorList>
    </citation>
    <scope>NUCLEOTIDE SEQUENCE</scope>
    <source>
        <strain>ATCC 43644</strain>
    </source>
</reference>
<dbReference type="PANTHER" id="PTHR36114">
    <property type="entry name" value="16.7 KDA PROTEIN IN WHIE LOCUS"/>
    <property type="match status" value="1"/>
</dbReference>
<dbReference type="AlphaFoldDB" id="E8QX70"/>